<comment type="caution">
    <text evidence="5">Lacks conserved residue(s) required for the propagation of feature annotation.</text>
</comment>
<evidence type="ECO:0000313" key="9">
    <source>
        <dbReference type="EMBL" id="KAG8594188.1"/>
    </source>
</evidence>
<accession>A0AAV7DDA1</accession>
<keyword evidence="10" id="KW-1185">Reference proteome</keyword>
<evidence type="ECO:0000313" key="10">
    <source>
        <dbReference type="Proteomes" id="UP000824782"/>
    </source>
</evidence>
<dbReference type="GO" id="GO:0045499">
    <property type="term" value="F:chemorepellent activity"/>
    <property type="evidence" value="ECO:0007669"/>
    <property type="project" value="TreeGrafter"/>
</dbReference>
<dbReference type="InterPro" id="IPR015943">
    <property type="entry name" value="WD40/YVTN_repeat-like_dom_sf"/>
</dbReference>
<dbReference type="InterPro" id="IPR002165">
    <property type="entry name" value="Plexin_repeat"/>
</dbReference>
<dbReference type="GO" id="GO:0005886">
    <property type="term" value="C:plasma membrane"/>
    <property type="evidence" value="ECO:0007669"/>
    <property type="project" value="TreeGrafter"/>
</dbReference>
<comment type="caution">
    <text evidence="9">The sequence shown here is derived from an EMBL/GenBank/DDBJ whole genome shotgun (WGS) entry which is preliminary data.</text>
</comment>
<name>A0AAV7DDA1_ENGPU</name>
<dbReference type="GO" id="GO:0030215">
    <property type="term" value="F:semaphorin receptor binding"/>
    <property type="evidence" value="ECO:0007669"/>
    <property type="project" value="InterPro"/>
</dbReference>
<evidence type="ECO:0000256" key="3">
    <source>
        <dbReference type="ARBA" id="ARBA00023157"/>
    </source>
</evidence>
<keyword evidence="2 7" id="KW-0472">Membrane</keyword>
<dbReference type="PANTHER" id="PTHR11036">
    <property type="entry name" value="SEMAPHORIN"/>
    <property type="match status" value="1"/>
</dbReference>
<gene>
    <name evidence="9" type="ORF">GDO81_001117</name>
</gene>
<evidence type="ECO:0000256" key="7">
    <source>
        <dbReference type="SAM" id="Phobius"/>
    </source>
</evidence>
<feature type="domain" description="Sema" evidence="8">
    <location>
        <begin position="52"/>
        <end position="540"/>
    </location>
</feature>
<dbReference type="GO" id="GO:0071526">
    <property type="term" value="P:semaphorin-plexin signaling pathway"/>
    <property type="evidence" value="ECO:0007669"/>
    <property type="project" value="TreeGrafter"/>
</dbReference>
<comment type="subcellular location">
    <subcellularLocation>
        <location evidence="1">Membrane</location>
    </subcellularLocation>
</comment>
<dbReference type="SUPFAM" id="SSF101912">
    <property type="entry name" value="Sema domain"/>
    <property type="match status" value="1"/>
</dbReference>
<dbReference type="Gene3D" id="2.130.10.10">
    <property type="entry name" value="YVTN repeat-like/Quinoprotein amine dehydrogenase"/>
    <property type="match status" value="1"/>
</dbReference>
<dbReference type="InterPro" id="IPR001627">
    <property type="entry name" value="Semap_dom"/>
</dbReference>
<dbReference type="SUPFAM" id="SSF103575">
    <property type="entry name" value="Plexin repeat"/>
    <property type="match status" value="1"/>
</dbReference>
<feature type="transmembrane region" description="Helical" evidence="7">
    <location>
        <begin position="20"/>
        <end position="39"/>
    </location>
</feature>
<dbReference type="PROSITE" id="PS51004">
    <property type="entry name" value="SEMA"/>
    <property type="match status" value="1"/>
</dbReference>
<keyword evidence="3" id="KW-1015">Disulfide bond</keyword>
<protein>
    <recommendedName>
        <fullName evidence="8">Sema domain-containing protein</fullName>
    </recommendedName>
</protein>
<dbReference type="AlphaFoldDB" id="A0AAV7DDA1"/>
<evidence type="ECO:0000256" key="5">
    <source>
        <dbReference type="PROSITE-ProRule" id="PRU00352"/>
    </source>
</evidence>
<feature type="region of interest" description="Disordered" evidence="6">
    <location>
        <begin position="682"/>
        <end position="711"/>
    </location>
</feature>
<keyword evidence="7" id="KW-1133">Transmembrane helix</keyword>
<feature type="transmembrane region" description="Helical" evidence="7">
    <location>
        <begin position="615"/>
        <end position="640"/>
    </location>
</feature>
<dbReference type="GO" id="GO:0030335">
    <property type="term" value="P:positive regulation of cell migration"/>
    <property type="evidence" value="ECO:0007669"/>
    <property type="project" value="TreeGrafter"/>
</dbReference>
<dbReference type="GO" id="GO:0001755">
    <property type="term" value="P:neural crest cell migration"/>
    <property type="evidence" value="ECO:0007669"/>
    <property type="project" value="TreeGrafter"/>
</dbReference>
<dbReference type="Pfam" id="PF01403">
    <property type="entry name" value="Sema"/>
    <property type="match status" value="1"/>
</dbReference>
<sequence length="956" mass="108085">MRAVARTFAVSGSVQRLKNCICFCTMLSYAGLLWFYFVITRNLGVFSFPEEAEPINTVGVEDLQTYPIFAGSGPTRGSSKKSNNLNIQKILKLNRTLYIGDRDALYQMFLDSNSLDLKYQKKFIWKSNHQDIHVCRMKGKQEEECRNFVKVLLLHGETLFACGTNAFNPICADFSFDSLEQVGELINGMARCPYDPKHGNVALFADGMLFTGTVTDFLAIDAVVYRSLGHLPTLRSVKHDSKWFKDPYFVSAVEWKDHVYFFFREIAMEYNYFEKVIVSRVARVCKNDMGGSQRVLEKQFTSFLKARLNCSIPGDSHFYFNVIQSSSEILIIGGKPVVLALFSTPANSIQGSAVCAFDMDKVALIFSGRFKEQRTAESVWTPVPEEIVPKPRPGCCVGPSMHYNSSRRLPDDVLNFVKSHPLMEDSVPSVGGFPWVTRTLSRDQLTHIAVDTSCGIFGNETIVFLGSNSGIVLKYLLTLKLGVFERDIYQHSILLEEILTYPSDRCGDKKEEQRIVGLEVDKGSKSLLVVYSKCVVKVPLARCDKHNGCMKRCLEMRDPYCVWDPVNSLCIFTPLRYGTHEQALGGEQTNQLGNCDGLFTQGFTEQRGIEVSINMLVVSTVAAFIVGAVLSGLGVCLLSSQQSRKLKCRRKEKNSGLILDNSVKSVSRSRDHGHSDRGLAFTSLKQHDWNPGNSKDNSGIPPTPEQTPEQQKRIIDSQEYINYSLRNSKASLLHQDMHLSSSNLPMESQYESQDAHFFSPNKEDCHYAPLNKEDSHYLPLKEDELQYLSHEQTVRVINHHGEETCCYISSHVKESCTPPEPVEENHYLPQRRGSSNFLSKCIQEYLTPYGEKMQHHSSLGPDPHCMQAELPCLCAGRKHRRVISASSDSFCQRSYRGSTPQLSSHLKRETAFNYEENWRRPTDKMYIYPRTSQSLTPGSDFKLMLQFGMPHTSKSQ</sequence>
<dbReference type="Pfam" id="PF01437">
    <property type="entry name" value="PSI"/>
    <property type="match status" value="1"/>
</dbReference>
<evidence type="ECO:0000256" key="2">
    <source>
        <dbReference type="ARBA" id="ARBA00023136"/>
    </source>
</evidence>
<dbReference type="Proteomes" id="UP000824782">
    <property type="component" value="Unassembled WGS sequence"/>
</dbReference>
<dbReference type="InterPro" id="IPR036352">
    <property type="entry name" value="Semap_dom_sf"/>
</dbReference>
<reference evidence="9" key="1">
    <citation type="thesis" date="2020" institute="ProQuest LLC" country="789 East Eisenhower Parkway, Ann Arbor, MI, USA">
        <title>Comparative Genomics and Chromosome Evolution.</title>
        <authorList>
            <person name="Mudd A.B."/>
        </authorList>
    </citation>
    <scope>NUCLEOTIDE SEQUENCE</scope>
    <source>
        <strain evidence="9">237g6f4</strain>
        <tissue evidence="9">Blood</tissue>
    </source>
</reference>
<dbReference type="EMBL" id="WNYA01000001">
    <property type="protein sequence ID" value="KAG8594188.1"/>
    <property type="molecule type" value="Genomic_DNA"/>
</dbReference>
<proteinExistence type="predicted"/>
<dbReference type="GO" id="GO:0007411">
    <property type="term" value="P:axon guidance"/>
    <property type="evidence" value="ECO:0007669"/>
    <property type="project" value="TreeGrafter"/>
</dbReference>
<dbReference type="InterPro" id="IPR027231">
    <property type="entry name" value="Semaphorin"/>
</dbReference>
<dbReference type="SMART" id="SM00630">
    <property type="entry name" value="Sema"/>
    <property type="match status" value="1"/>
</dbReference>
<keyword evidence="4" id="KW-0325">Glycoprotein</keyword>
<evidence type="ECO:0000256" key="6">
    <source>
        <dbReference type="SAM" id="MobiDB-lite"/>
    </source>
</evidence>
<evidence type="ECO:0000256" key="1">
    <source>
        <dbReference type="ARBA" id="ARBA00004370"/>
    </source>
</evidence>
<evidence type="ECO:0000259" key="8">
    <source>
        <dbReference type="PROSITE" id="PS51004"/>
    </source>
</evidence>
<dbReference type="PANTHER" id="PTHR11036:SF10">
    <property type="entry name" value="SEMAPHORIN-6B"/>
    <property type="match status" value="1"/>
</dbReference>
<evidence type="ECO:0000256" key="4">
    <source>
        <dbReference type="ARBA" id="ARBA00023180"/>
    </source>
</evidence>
<organism evidence="9 10">
    <name type="scientific">Engystomops pustulosus</name>
    <name type="common">Tungara frog</name>
    <name type="synonym">Physalaemus pustulosus</name>
    <dbReference type="NCBI Taxonomy" id="76066"/>
    <lineage>
        <taxon>Eukaryota</taxon>
        <taxon>Metazoa</taxon>
        <taxon>Chordata</taxon>
        <taxon>Craniata</taxon>
        <taxon>Vertebrata</taxon>
        <taxon>Euteleostomi</taxon>
        <taxon>Amphibia</taxon>
        <taxon>Batrachia</taxon>
        <taxon>Anura</taxon>
        <taxon>Neobatrachia</taxon>
        <taxon>Hyloidea</taxon>
        <taxon>Leptodactylidae</taxon>
        <taxon>Leiuperinae</taxon>
        <taxon>Engystomops</taxon>
    </lineage>
</organism>
<dbReference type="Gene3D" id="3.30.1680.10">
    <property type="entry name" value="ligand-binding face of the semaphorins, domain 2"/>
    <property type="match status" value="1"/>
</dbReference>
<keyword evidence="7" id="KW-0812">Transmembrane</keyword>